<dbReference type="CDD" id="cd10146">
    <property type="entry name" value="LabA_like_C"/>
    <property type="match status" value="1"/>
</dbReference>
<comment type="caution">
    <text evidence="2">The sequence shown here is derived from an EMBL/GenBank/DDBJ whole genome shotgun (WGS) entry which is preliminary data.</text>
</comment>
<dbReference type="EMBL" id="VCPD01000001">
    <property type="protein sequence ID" value="TMV10065.1"/>
    <property type="molecule type" value="Genomic_DNA"/>
</dbReference>
<dbReference type="InterPro" id="IPR025605">
    <property type="entry name" value="OST-HTH/LOTUS_dom"/>
</dbReference>
<dbReference type="RefSeq" id="WP_138840123.1">
    <property type="nucleotide sequence ID" value="NZ_VCPD01000001.1"/>
</dbReference>
<dbReference type="Pfam" id="PF12872">
    <property type="entry name" value="OST-HTH"/>
    <property type="match status" value="1"/>
</dbReference>
<name>A0ABY2X4T6_9RHOB</name>
<dbReference type="Proteomes" id="UP001193035">
    <property type="component" value="Unassembled WGS sequence"/>
</dbReference>
<evidence type="ECO:0000313" key="3">
    <source>
        <dbReference type="Proteomes" id="UP001193035"/>
    </source>
</evidence>
<protein>
    <recommendedName>
        <fullName evidence="1">HTH OST-type domain-containing protein</fullName>
    </recommendedName>
</protein>
<evidence type="ECO:0000259" key="1">
    <source>
        <dbReference type="Pfam" id="PF12872"/>
    </source>
</evidence>
<proteinExistence type="predicted"/>
<reference evidence="2 3" key="1">
    <citation type="submission" date="2019-05" db="EMBL/GenBank/DDBJ databases">
        <title>Ruegeria sp. nov., isolated from tidal flat.</title>
        <authorList>
            <person name="Kim W."/>
        </authorList>
    </citation>
    <scope>NUCLEOTIDE SEQUENCE [LARGE SCALE GENOMIC DNA]</scope>
    <source>
        <strain evidence="2 3">CAU 1488</strain>
    </source>
</reference>
<feature type="domain" description="HTH OST-type" evidence="1">
    <location>
        <begin position="206"/>
        <end position="262"/>
    </location>
</feature>
<evidence type="ECO:0000313" key="2">
    <source>
        <dbReference type="EMBL" id="TMV10065.1"/>
    </source>
</evidence>
<keyword evidence="3" id="KW-1185">Reference proteome</keyword>
<accession>A0ABY2X4T6</accession>
<sequence length="284" mass="32462">MTAFPDNALKTHQNEVQRLLGRCLLRLQAYERLLKAVIAHHEISGPIHGLKAVRDTRTESAARKTLGTLVGDLFESNVVTHKIDTPNTMKIDFPENSVSYSSRVVLNLPDVEFARIESELKEFVTLRNNLVHHFIGQHDLGSLEGCRDGRDALVAAGDQINHHYEQLREWATDMQQCRRALAEFLRSDEFREFLVNGTRIWSGSEIVLALKEAAGELAVDGWTTVAEAEEWIAERYPEQLPAEYGCSSWRQVVHESRMFELRYFTINGLRSAKYREIKRPKNSS</sequence>
<gene>
    <name evidence="2" type="ORF">FGK63_03110</name>
</gene>
<organism evidence="2 3">
    <name type="scientific">Ruegeria sediminis</name>
    <dbReference type="NCBI Taxonomy" id="2583820"/>
    <lineage>
        <taxon>Bacteria</taxon>
        <taxon>Pseudomonadati</taxon>
        <taxon>Pseudomonadota</taxon>
        <taxon>Alphaproteobacteria</taxon>
        <taxon>Rhodobacterales</taxon>
        <taxon>Roseobacteraceae</taxon>
        <taxon>Ruegeria</taxon>
    </lineage>
</organism>